<dbReference type="EMBL" id="JARBDR010000918">
    <property type="protein sequence ID" value="KAJ8301484.1"/>
    <property type="molecule type" value="Genomic_DNA"/>
</dbReference>
<gene>
    <name evidence="2" type="ORF">KUTeg_020471</name>
</gene>
<keyword evidence="3" id="KW-1185">Reference proteome</keyword>
<dbReference type="Proteomes" id="UP001217089">
    <property type="component" value="Unassembled WGS sequence"/>
</dbReference>
<feature type="signal peptide" evidence="1">
    <location>
        <begin position="1"/>
        <end position="21"/>
    </location>
</feature>
<protein>
    <submittedName>
        <fullName evidence="2">Uncharacterized protein</fullName>
    </submittedName>
</protein>
<feature type="chain" id="PRO_5046615589" evidence="1">
    <location>
        <begin position="22"/>
        <end position="315"/>
    </location>
</feature>
<evidence type="ECO:0000313" key="3">
    <source>
        <dbReference type="Proteomes" id="UP001217089"/>
    </source>
</evidence>
<keyword evidence="1" id="KW-0732">Signal</keyword>
<dbReference type="PANTHER" id="PTHR24024:SF18">
    <property type="entry name" value="SHORT-CHAIN COLLAGEN C4-LIKE"/>
    <property type="match status" value="1"/>
</dbReference>
<evidence type="ECO:0000256" key="1">
    <source>
        <dbReference type="SAM" id="SignalP"/>
    </source>
</evidence>
<dbReference type="InterPro" id="IPR051077">
    <property type="entry name" value="Ca-dependent_lectin"/>
</dbReference>
<organism evidence="2 3">
    <name type="scientific">Tegillarca granosa</name>
    <name type="common">Malaysian cockle</name>
    <name type="synonym">Anadara granosa</name>
    <dbReference type="NCBI Taxonomy" id="220873"/>
    <lineage>
        <taxon>Eukaryota</taxon>
        <taxon>Metazoa</taxon>
        <taxon>Spiralia</taxon>
        <taxon>Lophotrochozoa</taxon>
        <taxon>Mollusca</taxon>
        <taxon>Bivalvia</taxon>
        <taxon>Autobranchia</taxon>
        <taxon>Pteriomorphia</taxon>
        <taxon>Arcoida</taxon>
        <taxon>Arcoidea</taxon>
        <taxon>Arcidae</taxon>
        <taxon>Tegillarca</taxon>
    </lineage>
</organism>
<dbReference type="PANTHER" id="PTHR24024">
    <property type="entry name" value="PULMONARY SURFACTANT-ASSOCIATED PROTEIN A"/>
    <property type="match status" value="1"/>
</dbReference>
<proteinExistence type="predicted"/>
<comment type="caution">
    <text evidence="2">The sequence shown here is derived from an EMBL/GenBank/DDBJ whole genome shotgun (WGS) entry which is preliminary data.</text>
</comment>
<sequence length="315" mass="36417">MRFLIVVTLIALSQRVHDVEAVDGSNTERNHLHQYEKIVKRSDGIMHELVNLLVDEKFNRRDTKKMIDRMEITEKTVSKVKKFVISHINTSETFFESKLRTIKQELGFANIEQKKTKHKINTIQKSMRDFNNIKHGAVYIRWGRTRCPNRDTKLVYSGYAAGANYQHHGGTDTQCLPKNPNWRKYHDASNSGAYIFGAEYQMNGYSIGEALHTKFHDYDVPCAVCQSKKRFNVHMIPAKDRCYSGWHLEYRGYLMTQHHSQAASNYACMDAHPEKIGSYSNQNGRLFYPVESICGSLPCPPYVNYRELTCAVCTF</sequence>
<name>A0ABQ9EAJ7_TEGGR</name>
<accession>A0ABQ9EAJ7</accession>
<reference evidence="2 3" key="1">
    <citation type="submission" date="2022-12" db="EMBL/GenBank/DDBJ databases">
        <title>Chromosome-level genome of Tegillarca granosa.</title>
        <authorList>
            <person name="Kim J."/>
        </authorList>
    </citation>
    <scope>NUCLEOTIDE SEQUENCE [LARGE SCALE GENOMIC DNA]</scope>
    <source>
        <strain evidence="2">Teg-2019</strain>
        <tissue evidence="2">Adductor muscle</tissue>
    </source>
</reference>
<evidence type="ECO:0000313" key="2">
    <source>
        <dbReference type="EMBL" id="KAJ8301484.1"/>
    </source>
</evidence>